<dbReference type="PANTHER" id="PTHR21859:SF15">
    <property type="entry name" value="PROTEIN SPATA31F1-RELATED"/>
    <property type="match status" value="1"/>
</dbReference>
<sequence length="433" mass="48166">MPHLFDQAKAILQSHIDSKCGQIHQGKVPVYVRGSWECRIPGGLEVAPFTCTPESKPLELQAANDPDKQQKITPWMPTALDQQQQASSDAITEHPKLPQALSEGAIEKLETTLRHKYLAFLSGMPALYYVALSRAMAPAITSQAMKTEMGLSPGPGFQDANETCADIAGEFQAEVQMEGIIKMVPLESQTEPAKPYSLGKPILAKLNFHLRKKILEIRLGIPLKARESREQTVAMPENIWTQESLGSLNNHGKTLLQELPIPPDMPRALDPEWLHLKQQLATELKAVHQKQKQPSSRAVPHDSVHWASKISQPSGDTTETQVLCVQLEAKKREEPGKPKMAGDHGEEDAGFAVSSTREKSHPAEAQRPEGMLLNRTPCSPWRRRRRFHPHAPCEHSPQHRPQLKLPELPPGVPGGKDSEKNDLQDNEIFSTLY</sequence>
<name>A0A8C0C5K0_BALMU</name>
<reference evidence="3" key="1">
    <citation type="submission" date="2023-09" db="UniProtKB">
        <authorList>
            <consortium name="Ensembl"/>
        </authorList>
    </citation>
    <scope>IDENTIFICATION</scope>
</reference>
<feature type="compositionally biased region" description="Basic and acidic residues" evidence="2">
    <location>
        <begin position="356"/>
        <end position="367"/>
    </location>
</feature>
<comment type="similarity">
    <text evidence="1">Belongs to the SPATA31 family.</text>
</comment>
<dbReference type="AlphaFoldDB" id="A0A8C0C5K0"/>
<accession>A0A8C0C5K0</accession>
<dbReference type="OMA" id="SECCHIL"/>
<dbReference type="PANTHER" id="PTHR21859">
    <property type="entry name" value="ACROSOME-SPECIFIC PROTEIN"/>
    <property type="match status" value="1"/>
</dbReference>
<evidence type="ECO:0008006" key="4">
    <source>
        <dbReference type="Google" id="ProtNLM"/>
    </source>
</evidence>
<evidence type="ECO:0000313" key="3">
    <source>
        <dbReference type="Ensembl" id="ENSBMSP00010001063.1"/>
    </source>
</evidence>
<protein>
    <recommendedName>
        <fullName evidence="4">Protein FAM205A</fullName>
    </recommendedName>
</protein>
<feature type="compositionally biased region" description="Basic and acidic residues" evidence="2">
    <location>
        <begin position="328"/>
        <end position="344"/>
    </location>
</feature>
<proteinExistence type="inferred from homology"/>
<feature type="region of interest" description="Disordered" evidence="2">
    <location>
        <begin position="328"/>
        <end position="433"/>
    </location>
</feature>
<organism evidence="3">
    <name type="scientific">Balaenoptera musculus</name>
    <name type="common">Blue whale</name>
    <dbReference type="NCBI Taxonomy" id="9771"/>
    <lineage>
        <taxon>Eukaryota</taxon>
        <taxon>Metazoa</taxon>
        <taxon>Chordata</taxon>
        <taxon>Craniata</taxon>
        <taxon>Vertebrata</taxon>
        <taxon>Euteleostomi</taxon>
        <taxon>Mammalia</taxon>
        <taxon>Eutheria</taxon>
        <taxon>Laurasiatheria</taxon>
        <taxon>Artiodactyla</taxon>
        <taxon>Whippomorpha</taxon>
        <taxon>Cetacea</taxon>
        <taxon>Mysticeti</taxon>
        <taxon>Balaenopteridae</taxon>
        <taxon>Balaenoptera</taxon>
    </lineage>
</organism>
<evidence type="ECO:0000256" key="1">
    <source>
        <dbReference type="ARBA" id="ARBA00035009"/>
    </source>
</evidence>
<dbReference type="GeneTree" id="ENSGT00950000183043"/>
<evidence type="ECO:0000256" key="2">
    <source>
        <dbReference type="SAM" id="MobiDB-lite"/>
    </source>
</evidence>
<dbReference type="Ensembl" id="ENSBMST00010001180.1">
    <property type="protein sequence ID" value="ENSBMSP00010001063.1"/>
    <property type="gene ID" value="ENSBMSG00010000842.1"/>
</dbReference>